<name>A0A5C7J6U6_9BACT</name>
<gene>
    <name evidence="1" type="ORF">E6Q11_03435</name>
</gene>
<sequence>MNKETLTAALAVDDNVVSANIILDRNHLTSDEDKKIFAENYFNNFDVFSYKVFPIIGVVQITAYASEFKKFLAHENIAGVNILENGDAPC</sequence>
<comment type="caution">
    <text evidence="1">The sequence shown here is derived from an EMBL/GenBank/DDBJ whole genome shotgun (WGS) entry which is preliminary data.</text>
</comment>
<protein>
    <submittedName>
        <fullName evidence="1">Uncharacterized protein</fullName>
    </submittedName>
</protein>
<dbReference type="Proteomes" id="UP000321026">
    <property type="component" value="Unassembled WGS sequence"/>
</dbReference>
<accession>A0A5C7J6U6</accession>
<organism evidence="1 2">
    <name type="scientific">Candidatus Dojkabacteria bacterium</name>
    <dbReference type="NCBI Taxonomy" id="2099670"/>
    <lineage>
        <taxon>Bacteria</taxon>
        <taxon>Candidatus Dojkabacteria</taxon>
    </lineage>
</organism>
<proteinExistence type="predicted"/>
<dbReference type="EMBL" id="SSDS01000056">
    <property type="protein sequence ID" value="TXG77038.1"/>
    <property type="molecule type" value="Genomic_DNA"/>
</dbReference>
<evidence type="ECO:0000313" key="2">
    <source>
        <dbReference type="Proteomes" id="UP000321026"/>
    </source>
</evidence>
<dbReference type="AlphaFoldDB" id="A0A5C7J6U6"/>
<evidence type="ECO:0000313" key="1">
    <source>
        <dbReference type="EMBL" id="TXG77038.1"/>
    </source>
</evidence>
<reference evidence="1 2" key="1">
    <citation type="submission" date="2018-09" db="EMBL/GenBank/DDBJ databases">
        <title>Metagenome Assembled Genomes from an Advanced Water Purification Facility.</title>
        <authorList>
            <person name="Stamps B.W."/>
            <person name="Spear J.R."/>
        </authorList>
    </citation>
    <scope>NUCLEOTIDE SEQUENCE [LARGE SCALE GENOMIC DNA]</scope>
    <source>
        <strain evidence="1">Bin_63_2</strain>
    </source>
</reference>